<organism evidence="11 12">
    <name type="scientific">Acrobeloides nanus</name>
    <dbReference type="NCBI Taxonomy" id="290746"/>
    <lineage>
        <taxon>Eukaryota</taxon>
        <taxon>Metazoa</taxon>
        <taxon>Ecdysozoa</taxon>
        <taxon>Nematoda</taxon>
        <taxon>Chromadorea</taxon>
        <taxon>Rhabditida</taxon>
        <taxon>Tylenchina</taxon>
        <taxon>Cephalobomorpha</taxon>
        <taxon>Cephaloboidea</taxon>
        <taxon>Cephalobidae</taxon>
        <taxon>Acrobeloides</taxon>
    </lineage>
</organism>
<dbReference type="Pfam" id="PF00067">
    <property type="entry name" value="p450"/>
    <property type="match status" value="1"/>
</dbReference>
<dbReference type="InterPro" id="IPR017972">
    <property type="entry name" value="Cyt_P450_CS"/>
</dbReference>
<feature type="coiled-coil region" evidence="10">
    <location>
        <begin position="162"/>
        <end position="189"/>
    </location>
</feature>
<dbReference type="InterPro" id="IPR002401">
    <property type="entry name" value="Cyt_P450_E_grp-I"/>
</dbReference>
<evidence type="ECO:0000256" key="1">
    <source>
        <dbReference type="ARBA" id="ARBA00001971"/>
    </source>
</evidence>
<evidence type="ECO:0000256" key="9">
    <source>
        <dbReference type="RuleBase" id="RU000461"/>
    </source>
</evidence>
<keyword evidence="10" id="KW-0175">Coiled coil</keyword>
<keyword evidence="6 8" id="KW-0408">Iron</keyword>
<evidence type="ECO:0000256" key="10">
    <source>
        <dbReference type="SAM" id="Coils"/>
    </source>
</evidence>
<name>A0A914EB68_9BILA</name>
<proteinExistence type="inferred from homology"/>
<comment type="cofactor">
    <cofactor evidence="1 8">
        <name>heme</name>
        <dbReference type="ChEBI" id="CHEBI:30413"/>
    </cofactor>
</comment>
<dbReference type="PRINTS" id="PR00463">
    <property type="entry name" value="EP450I"/>
</dbReference>
<dbReference type="PANTHER" id="PTHR24292">
    <property type="entry name" value="CYTOCHROME P450"/>
    <property type="match status" value="1"/>
</dbReference>
<dbReference type="AlphaFoldDB" id="A0A914EB68"/>
<dbReference type="PROSITE" id="PS00086">
    <property type="entry name" value="CYTOCHROME_P450"/>
    <property type="match status" value="1"/>
</dbReference>
<dbReference type="WBParaSite" id="ACRNAN_scaffold6593.g25036.t1">
    <property type="protein sequence ID" value="ACRNAN_scaffold6593.g25036.t1"/>
    <property type="gene ID" value="ACRNAN_scaffold6593.g25036"/>
</dbReference>
<dbReference type="InterPro" id="IPR036396">
    <property type="entry name" value="Cyt_P450_sf"/>
</dbReference>
<evidence type="ECO:0000256" key="3">
    <source>
        <dbReference type="ARBA" id="ARBA00022617"/>
    </source>
</evidence>
<evidence type="ECO:0000256" key="2">
    <source>
        <dbReference type="ARBA" id="ARBA00010617"/>
    </source>
</evidence>
<dbReference type="PRINTS" id="PR00385">
    <property type="entry name" value="P450"/>
</dbReference>
<dbReference type="GO" id="GO:0005506">
    <property type="term" value="F:iron ion binding"/>
    <property type="evidence" value="ECO:0007669"/>
    <property type="project" value="InterPro"/>
</dbReference>
<evidence type="ECO:0000313" key="11">
    <source>
        <dbReference type="Proteomes" id="UP000887540"/>
    </source>
</evidence>
<keyword evidence="11" id="KW-1185">Reference proteome</keyword>
<dbReference type="InterPro" id="IPR001128">
    <property type="entry name" value="Cyt_P450"/>
</dbReference>
<dbReference type="GO" id="GO:0020037">
    <property type="term" value="F:heme binding"/>
    <property type="evidence" value="ECO:0007669"/>
    <property type="project" value="InterPro"/>
</dbReference>
<protein>
    <submittedName>
        <fullName evidence="12">Cytochrome P450</fullName>
    </submittedName>
</protein>
<reference evidence="12" key="1">
    <citation type="submission" date="2022-11" db="UniProtKB">
        <authorList>
            <consortium name="WormBaseParasite"/>
        </authorList>
    </citation>
    <scope>IDENTIFICATION</scope>
</reference>
<dbReference type="GO" id="GO:0004497">
    <property type="term" value="F:monooxygenase activity"/>
    <property type="evidence" value="ECO:0007669"/>
    <property type="project" value="UniProtKB-KW"/>
</dbReference>
<dbReference type="SUPFAM" id="SSF48264">
    <property type="entry name" value="Cytochrome P450"/>
    <property type="match status" value="1"/>
</dbReference>
<feature type="binding site" description="axial binding residue" evidence="8">
    <location>
        <position position="377"/>
    </location>
    <ligand>
        <name>heme</name>
        <dbReference type="ChEBI" id="CHEBI:30413"/>
    </ligand>
    <ligandPart>
        <name>Fe</name>
        <dbReference type="ChEBI" id="CHEBI:18248"/>
    </ligandPart>
</feature>
<dbReference type="GO" id="GO:0016705">
    <property type="term" value="F:oxidoreductase activity, acting on paired donors, with incorporation or reduction of molecular oxygen"/>
    <property type="evidence" value="ECO:0007669"/>
    <property type="project" value="InterPro"/>
</dbReference>
<evidence type="ECO:0000313" key="12">
    <source>
        <dbReference type="WBParaSite" id="ACRNAN_scaffold6593.g25036.t1"/>
    </source>
</evidence>
<comment type="similarity">
    <text evidence="2 9">Belongs to the cytochrome P450 family.</text>
</comment>
<evidence type="ECO:0000256" key="5">
    <source>
        <dbReference type="ARBA" id="ARBA00023002"/>
    </source>
</evidence>
<dbReference type="PANTHER" id="PTHR24292:SF102">
    <property type="entry name" value="CYTOCHROME P450 FAMILY-RELATED"/>
    <property type="match status" value="1"/>
</dbReference>
<evidence type="ECO:0000256" key="4">
    <source>
        <dbReference type="ARBA" id="ARBA00022723"/>
    </source>
</evidence>
<sequence length="411" mass="47870">MIHELLVTKFDIFETRKLNAMADEKSSFNEGSILHSTSFRWKRLRNIASTYFNAINVKKTIPTIQKLSNKYAEHLGSYASNDMVFDIVPLLQQLTDDIFAHLIFGDEQAADQDYLNKMFDAIDAKKNRIEKIFSIICTIFPLLKPIVHWINSKLKTNYFFNNQLYKNIAEKIERRKKELKSQKKGTNNQNFTYLDHLLTTELLGRDEEREEEREYFYSGRQVTRYLMTNEIVSAMMNMLYAGHKTSARALIAVVYSLAKNPAVQKKVFDEEVYNLNEDLTFEMLESLTYLDLVIREALRLFPLGSEHVARKCMASTTLGGEIKLEIGNFVMVDVMSLHLNENLWGPEPEKFNPDRWLNLQYKNSTQYLSFGQGPRMCLGEKLAMLKLKIMLVVLLKNFRIIAVDEEVYLKD</sequence>
<accession>A0A914EB68</accession>
<dbReference type="Proteomes" id="UP000887540">
    <property type="component" value="Unplaced"/>
</dbReference>
<dbReference type="InterPro" id="IPR050476">
    <property type="entry name" value="Insect_CytP450_Detox"/>
</dbReference>
<keyword evidence="4 8" id="KW-0479">Metal-binding</keyword>
<evidence type="ECO:0000256" key="6">
    <source>
        <dbReference type="ARBA" id="ARBA00023004"/>
    </source>
</evidence>
<keyword evidence="7 9" id="KW-0503">Monooxygenase</keyword>
<evidence type="ECO:0000256" key="8">
    <source>
        <dbReference type="PIRSR" id="PIRSR602401-1"/>
    </source>
</evidence>
<keyword evidence="3 8" id="KW-0349">Heme</keyword>
<keyword evidence="5 9" id="KW-0560">Oxidoreductase</keyword>
<evidence type="ECO:0000256" key="7">
    <source>
        <dbReference type="ARBA" id="ARBA00023033"/>
    </source>
</evidence>
<dbReference type="Gene3D" id="1.10.630.10">
    <property type="entry name" value="Cytochrome P450"/>
    <property type="match status" value="1"/>
</dbReference>